<reference evidence="3" key="1">
    <citation type="submission" date="2017-02" db="EMBL/GenBank/DDBJ databases">
        <authorList>
            <person name="Varghese N."/>
            <person name="Submissions S."/>
        </authorList>
    </citation>
    <scope>NUCLEOTIDE SEQUENCE [LARGE SCALE GENOMIC DNA]</scope>
    <source>
        <strain evidence="3">DSM 22385</strain>
    </source>
</reference>
<dbReference type="OrthoDB" id="1493187at2"/>
<keyword evidence="1" id="KW-0732">Signal</keyword>
<dbReference type="AlphaFoldDB" id="A0A1T5EJN3"/>
<dbReference type="Pfam" id="PF11751">
    <property type="entry name" value="PorP_SprF"/>
    <property type="match status" value="1"/>
</dbReference>
<dbReference type="RefSeq" id="WP_079703564.1">
    <property type="nucleotide sequence ID" value="NZ_FUYR01000003.1"/>
</dbReference>
<protein>
    <submittedName>
        <fullName evidence="2">Type IX secretion system membrane protein, PorP/SprF family</fullName>
    </submittedName>
</protein>
<evidence type="ECO:0000313" key="3">
    <source>
        <dbReference type="Proteomes" id="UP000189981"/>
    </source>
</evidence>
<dbReference type="NCBIfam" id="TIGR03519">
    <property type="entry name" value="T9SS_PorP_fam"/>
    <property type="match status" value="1"/>
</dbReference>
<dbReference type="EMBL" id="FUYR01000003">
    <property type="protein sequence ID" value="SKB84079.1"/>
    <property type="molecule type" value="Genomic_DNA"/>
</dbReference>
<dbReference type="InterPro" id="IPR019861">
    <property type="entry name" value="PorP/SprF_Bacteroidetes"/>
</dbReference>
<feature type="signal peptide" evidence="1">
    <location>
        <begin position="1"/>
        <end position="26"/>
    </location>
</feature>
<proteinExistence type="predicted"/>
<accession>A0A1T5EJN3</accession>
<evidence type="ECO:0000313" key="2">
    <source>
        <dbReference type="EMBL" id="SKB84079.1"/>
    </source>
</evidence>
<feature type="chain" id="PRO_5013318628" evidence="1">
    <location>
        <begin position="27"/>
        <end position="311"/>
    </location>
</feature>
<organism evidence="2 3">
    <name type="scientific">Daejeonella lutea</name>
    <dbReference type="NCBI Taxonomy" id="572036"/>
    <lineage>
        <taxon>Bacteria</taxon>
        <taxon>Pseudomonadati</taxon>
        <taxon>Bacteroidota</taxon>
        <taxon>Sphingobacteriia</taxon>
        <taxon>Sphingobacteriales</taxon>
        <taxon>Sphingobacteriaceae</taxon>
        <taxon>Daejeonella</taxon>
    </lineage>
</organism>
<dbReference type="Proteomes" id="UP000189981">
    <property type="component" value="Unassembled WGS sequence"/>
</dbReference>
<gene>
    <name evidence="2" type="ORF">SAMN05661099_3063</name>
</gene>
<keyword evidence="3" id="KW-1185">Reference proteome</keyword>
<name>A0A1T5EJN3_9SPHI</name>
<evidence type="ECO:0000256" key="1">
    <source>
        <dbReference type="SAM" id="SignalP"/>
    </source>
</evidence>
<sequence>MNRVKLYWSIRVGIFSFLCISTSLSAQQLPLYSEYMFNTFEINPAYAGARESVQITSMYRKQWTGFKTAPQSTFLSVDMPIPDKRIGLGIKVVDDRDEITKTVGAQAAYAYKVPVGSSSTLALGLQAGIMNFKSDFTKIDVIDPNDPSFSQVVNSTKANFGTGIFFNTESFFVGLSLPNLIRHNLRKDDAVSLGDIKQNMHIYFNTGYVFFLANDFVFKPSVLVRGLVGSPVSVDVNSNLWIADMLGLGVSYRNKSALVGMINLRILPELYAGYAYDHSISRLNIIAKGSHELILRYEISNGRTALSPRYF</sequence>
<dbReference type="STRING" id="572036.SAMN05661099_3063"/>